<feature type="compositionally biased region" description="Gly residues" evidence="3">
    <location>
        <begin position="723"/>
        <end position="757"/>
    </location>
</feature>
<evidence type="ECO:0000313" key="6">
    <source>
        <dbReference type="Proteomes" id="UP000325113"/>
    </source>
</evidence>
<dbReference type="PROSITE" id="PS51450">
    <property type="entry name" value="LRR"/>
    <property type="match status" value="8"/>
</dbReference>
<dbReference type="SUPFAM" id="SSF52075">
    <property type="entry name" value="Outer arm dynein light chain 1"/>
    <property type="match status" value="1"/>
</dbReference>
<dbReference type="SMART" id="SM00364">
    <property type="entry name" value="LRR_BAC"/>
    <property type="match status" value="8"/>
</dbReference>
<feature type="compositionally biased region" description="Low complexity" evidence="3">
    <location>
        <begin position="1237"/>
        <end position="1253"/>
    </location>
</feature>
<feature type="compositionally biased region" description="Acidic residues" evidence="3">
    <location>
        <begin position="787"/>
        <end position="796"/>
    </location>
</feature>
<evidence type="ECO:0000256" key="2">
    <source>
        <dbReference type="ARBA" id="ARBA00022737"/>
    </source>
</evidence>
<organism evidence="5 6">
    <name type="scientific">Cafeteria roenbergensis</name>
    <name type="common">Marine flagellate</name>
    <dbReference type="NCBI Taxonomy" id="33653"/>
    <lineage>
        <taxon>Eukaryota</taxon>
        <taxon>Sar</taxon>
        <taxon>Stramenopiles</taxon>
        <taxon>Bigyra</taxon>
        <taxon>Opalozoa</taxon>
        <taxon>Bicosoecida</taxon>
        <taxon>Cafeteriaceae</taxon>
        <taxon>Cafeteria</taxon>
    </lineage>
</organism>
<feature type="compositionally biased region" description="Low complexity" evidence="3">
    <location>
        <begin position="538"/>
        <end position="547"/>
    </location>
</feature>
<dbReference type="InterPro" id="IPR003603">
    <property type="entry name" value="U2A'_phosphoprotein32A_C"/>
</dbReference>
<dbReference type="Pfam" id="PF13855">
    <property type="entry name" value="LRR_8"/>
    <property type="match status" value="3"/>
</dbReference>
<dbReference type="InterPro" id="IPR001611">
    <property type="entry name" value="Leu-rich_rpt"/>
</dbReference>
<feature type="region of interest" description="Disordered" evidence="3">
    <location>
        <begin position="331"/>
        <end position="363"/>
    </location>
</feature>
<protein>
    <recommendedName>
        <fullName evidence="4">U2A'/phosphoprotein 32 family A C-terminal domain-containing protein</fullName>
    </recommendedName>
</protein>
<sequence>MAASDCSASELELLASVGLAPGATKEERDAVTRVDLFQTLAVRSPSIARLRGLQEISLVQAIGLGSGVVDFGFLPALRRAFIVDCGLASLEGLRLCDGLEELVVDSNQLEGVEGFSSGTHPRLRKLWANNNRIHSLESFAGLTALEELSLARNRLTNVGRWLDGLSSLQRLNVSDNGIGHFRELRQLARLPALRELALSDPHWGANPVCSLCNYGTFSLCQLPRLEALDTVVLDDAAKQAAEATFTKKQMYYNMRTKTLKRNTHNVVRRAGVALRSRARAMRGSARLLHRALRDVRRDLRFAYAAIALRTQPETGPDAARKAADLAARAVGHEAPGPTTPGGPRGGGSHGLHDGPGRLSGPPPQALALLQAARAAGLAGLHGRALALERLLCRLVWAAAERALAERALRWQLSALRDSLTAIASARARRLVLELSTGGNIRLEDGSPRHAWYKSCAELVLSRFHARDFAAVGVAGVQVRGVTKIHNRHLRAQFDRRMAGVLAADPELASALGAKQGASGAPDGGSAGGRRSARRRSKSGAAGAAHSGGADGAAGDGAGASSAGSASRRGGLEYLFFALPWRGSRGATRSPGAIAEALQRIAEDGFGPREATAPCPLPPLPPPYFADDAPSFASADKRPGPRRTQSVMRAQRVPSPDDARSMPHSVVAARGEDARQRQWVVLDPALALPEYVVEFDYVWESEGGRGRSPPLGTRAGTSAEGRRAGGGNGGGGGGGGGGAGGGGGGGGGDGQGAHGAAGVGASSRTMGEELTLLAEVSLGGRAGRAGDGEDDGEDEETAGGGTAVRLSAQEEADLKPLVRPLARFVEQCRAVGATFSGAGEAQAEALEAAAARACRPRAELRHGGMAELEEYLSSGVGAGGLVSGQELLAREGVLDLHGSEAASLSMLPPLGQLRGVRELVLSFCGLFSLAGLAPGLASLPSLLALDLSFNAIDSLLVQPEAGPAGDDAAGQIAPFGGDAVAAPAAAGAARAAAKSGGGAAGSQRARRGGGRQRRVSQSLFACPLAACPGLKRLLLHDNRLASLSDLQALSRACPALEEVSLAYNPVAMWHMDAERPRGLAAHGVWSGGVSSRGELALLGLLPVGPPAVGGAGELPERVALTGTPWRPVTPGTGGGVSHTRYRSLIVAALPGLRVLDGCRLSEAHDASGPEGQGRAAGTELVMRRSTDPLGEHVWPELDDMLGAAAAREAAEALAVSTSFAPEGDVAPLSGAGDRSRQSGASPGHRAAPGGRAVAPPSPATPHLAEMAGRWAAVDAVDVSACGLRALDGPGLRRCGRLRRLDASGNLLSSLASLQGLSLPQLEELVVEDNRIGSLLVAPAAEASAARGADGEPGAAGASSAFAGIAGSLQRLDMGSNCLSSLSGLECLTQLVQLSLESNELTSLDGLDCLHSLLELYAGNNKVRAVKEVRKLRSLPKLIILDLCGNPLCGSSRYRLFSVYTLRRLKVLDGVSITSEESADARDRYSGKLTLDFLEEKLTAERLPSITELDLSSSKIRDIEPLPAHRFRSLACMNLSSNLLTAHGLRGLRGLPSLQELRLGSNKISTLLPAIQDDPDAAPSGPGSADPADGAFSGVEVLDLSSNAVSSVEDLGVHLLPALKALRLSRNDVGRIRRMPACPLLRELHLDANRLRSIDDGALVGLAALRVLRLRENSLRTLAALTVLQTLQLLDLASNRVSDIREVENLAALPYLVDLTLTSNPVARKQLYRPTVLRSLDLLRRLDGREATDEEKRMAAEIFNEGPGGAGAFAVAPSPAEIAAMAGRVPVRMASGRLYR</sequence>
<evidence type="ECO:0000256" key="3">
    <source>
        <dbReference type="SAM" id="MobiDB-lite"/>
    </source>
</evidence>
<dbReference type="Gene3D" id="3.80.10.10">
    <property type="entry name" value="Ribonuclease Inhibitor"/>
    <property type="match status" value="7"/>
</dbReference>
<evidence type="ECO:0000313" key="5">
    <source>
        <dbReference type="EMBL" id="KAA0158750.1"/>
    </source>
</evidence>
<dbReference type="SMART" id="SM00446">
    <property type="entry name" value="LRRcap"/>
    <property type="match status" value="3"/>
</dbReference>
<proteinExistence type="predicted"/>
<feature type="region of interest" description="Disordered" evidence="3">
    <location>
        <begin position="627"/>
        <end position="672"/>
    </location>
</feature>
<accession>A0A5A8D3B3</accession>
<feature type="domain" description="U2A'/phosphoprotein 32 family A C-terminal" evidence="4">
    <location>
        <begin position="1723"/>
        <end position="1741"/>
    </location>
</feature>
<evidence type="ECO:0000256" key="1">
    <source>
        <dbReference type="ARBA" id="ARBA00022614"/>
    </source>
</evidence>
<dbReference type="SUPFAM" id="SSF52047">
    <property type="entry name" value="RNI-like"/>
    <property type="match status" value="1"/>
</dbReference>
<comment type="caution">
    <text evidence="5">The sequence shown here is derived from an EMBL/GenBank/DDBJ whole genome shotgun (WGS) entry which is preliminary data.</text>
</comment>
<reference evidence="5 6" key="1">
    <citation type="submission" date="2019-07" db="EMBL/GenBank/DDBJ databases">
        <title>Genomes of Cafeteria roenbergensis.</title>
        <authorList>
            <person name="Fischer M.G."/>
            <person name="Hackl T."/>
            <person name="Roman M."/>
        </authorList>
    </citation>
    <scope>NUCLEOTIDE SEQUENCE [LARGE SCALE GENOMIC DNA]</scope>
    <source>
        <strain evidence="5 6">Cflag</strain>
    </source>
</reference>
<keyword evidence="2" id="KW-0677">Repeat</keyword>
<feature type="compositionally biased region" description="Gly residues" evidence="3">
    <location>
        <begin position="548"/>
        <end position="557"/>
    </location>
</feature>
<feature type="region of interest" description="Disordered" evidence="3">
    <location>
        <begin position="512"/>
        <end position="565"/>
    </location>
</feature>
<gene>
    <name evidence="5" type="ORF">FNF31_05276</name>
</gene>
<dbReference type="InterPro" id="IPR050836">
    <property type="entry name" value="SDS22/Internalin_LRR"/>
</dbReference>
<dbReference type="PANTHER" id="PTHR46652:SF3">
    <property type="entry name" value="LEUCINE-RICH REPEAT-CONTAINING PROTEIN 9"/>
    <property type="match status" value="1"/>
</dbReference>
<keyword evidence="1" id="KW-0433">Leucine-rich repeat</keyword>
<dbReference type="SMART" id="SM00369">
    <property type="entry name" value="LRR_TYP"/>
    <property type="match status" value="11"/>
</dbReference>
<dbReference type="SMART" id="SM00365">
    <property type="entry name" value="LRR_SD22"/>
    <property type="match status" value="10"/>
</dbReference>
<dbReference type="InterPro" id="IPR032675">
    <property type="entry name" value="LRR_dom_sf"/>
</dbReference>
<evidence type="ECO:0000259" key="4">
    <source>
        <dbReference type="SMART" id="SM00446"/>
    </source>
</evidence>
<feature type="region of interest" description="Disordered" evidence="3">
    <location>
        <begin position="1220"/>
        <end position="1260"/>
    </location>
</feature>
<feature type="domain" description="U2A'/phosphoprotein 32 family A C-terminal" evidence="4">
    <location>
        <begin position="1137"/>
        <end position="1155"/>
    </location>
</feature>
<dbReference type="PANTHER" id="PTHR46652">
    <property type="entry name" value="LEUCINE-RICH REPEAT AND IQ DOMAIN-CONTAINING PROTEIN 1-RELATED"/>
    <property type="match status" value="1"/>
</dbReference>
<feature type="region of interest" description="Disordered" evidence="3">
    <location>
        <begin position="700"/>
        <end position="761"/>
    </location>
</feature>
<dbReference type="SUPFAM" id="SSF52058">
    <property type="entry name" value="L domain-like"/>
    <property type="match status" value="2"/>
</dbReference>
<dbReference type="Proteomes" id="UP000325113">
    <property type="component" value="Unassembled WGS sequence"/>
</dbReference>
<name>A0A5A8D3B3_CAFRO</name>
<dbReference type="EMBL" id="VLTM01000063">
    <property type="protein sequence ID" value="KAA0158750.1"/>
    <property type="molecule type" value="Genomic_DNA"/>
</dbReference>
<dbReference type="InterPro" id="IPR003591">
    <property type="entry name" value="Leu-rich_rpt_typical-subtyp"/>
</dbReference>
<feature type="region of interest" description="Disordered" evidence="3">
    <location>
        <begin position="776"/>
        <end position="806"/>
    </location>
</feature>
<feature type="domain" description="U2A'/phosphoprotein 32 family A C-terminal" evidence="4">
    <location>
        <begin position="1449"/>
        <end position="1467"/>
    </location>
</feature>
<dbReference type="Pfam" id="PF14580">
    <property type="entry name" value="LRR_9"/>
    <property type="match status" value="1"/>
</dbReference>